<dbReference type="Gene3D" id="3.30.160.20">
    <property type="match status" value="1"/>
</dbReference>
<dbReference type="InterPro" id="IPR045853">
    <property type="entry name" value="Pep_chain_release_fac_I_sf"/>
</dbReference>
<dbReference type="Gene3D" id="3.30.70.1660">
    <property type="match status" value="1"/>
</dbReference>
<feature type="modified residue" description="N5-methylglutamine" evidence="5">
    <location>
        <position position="252"/>
    </location>
</feature>
<evidence type="ECO:0000256" key="3">
    <source>
        <dbReference type="ARBA" id="ARBA00022481"/>
    </source>
</evidence>
<comment type="subcellular location">
    <subcellularLocation>
        <location evidence="5">Cytoplasm</location>
    </subcellularLocation>
</comment>
<dbReference type="InterPro" id="IPR000352">
    <property type="entry name" value="Pep_chain_release_fac_I"/>
</dbReference>
<dbReference type="EMBL" id="CP104396">
    <property type="protein sequence ID" value="UXC63098.1"/>
    <property type="molecule type" value="Genomic_DNA"/>
</dbReference>
<keyword evidence="3 5" id="KW-0488">Methylation</keyword>
<keyword evidence="7" id="KW-0175">Coiled coil</keyword>
<evidence type="ECO:0000256" key="5">
    <source>
        <dbReference type="HAMAP-Rule" id="MF_00094"/>
    </source>
</evidence>
<dbReference type="PANTHER" id="PTHR43116">
    <property type="entry name" value="PEPTIDE CHAIN RELEASE FACTOR 2"/>
    <property type="match status" value="1"/>
</dbReference>
<dbReference type="PROSITE" id="PS00745">
    <property type="entry name" value="RF_PROK_I"/>
    <property type="match status" value="1"/>
</dbReference>
<feature type="coiled-coil region" evidence="7">
    <location>
        <begin position="52"/>
        <end position="116"/>
    </location>
</feature>
<sequence>MEYSDYKREIATMKAKILEFRRSLDLDELEEEIALNENKMAQPGFWDDQESAQKLINQNNELKAKYDNFKELVKLVEDLEVLLEMVAEEPTDQELLAELEQTYAAAANKLQAYQLSILLNQPYDKDNAILEIHPGAGGTESQDWGSMLLRMYTRWADQHGFKVETVDYQAGDEAGIKSVTLLIEGTNAYGYLRSEKGVHRLVRISPFDAAGRRHTSFASVNVMPQLDDSVEVELRPEDVKMEVFRASGAGGQHINKTSSAVRLIHIPTGIVVSSQAQRSQFQNRATAESMLKSKLYQLELEAKEKEKAKLQGEQLDISWGSQIRSYVFHPYSMIKDHRTGYETGNTGAVMDGDLDPFINAYLQWNIHKASGDNDK</sequence>
<evidence type="ECO:0000313" key="9">
    <source>
        <dbReference type="EMBL" id="PLA76128.1"/>
    </source>
</evidence>
<dbReference type="Pfam" id="PF00472">
    <property type="entry name" value="RF-1"/>
    <property type="match status" value="1"/>
</dbReference>
<dbReference type="GO" id="GO:0016149">
    <property type="term" value="F:translation release factor activity, codon specific"/>
    <property type="evidence" value="ECO:0007669"/>
    <property type="project" value="UniProtKB-UniRule"/>
</dbReference>
<dbReference type="GO" id="GO:0005737">
    <property type="term" value="C:cytoplasm"/>
    <property type="evidence" value="ECO:0007669"/>
    <property type="project" value="UniProtKB-SubCell"/>
</dbReference>
<proteinExistence type="inferred from homology"/>
<dbReference type="InterPro" id="IPR004374">
    <property type="entry name" value="PrfB"/>
</dbReference>
<name>A0A2I2A9T2_9LACO</name>
<evidence type="ECO:0000256" key="4">
    <source>
        <dbReference type="ARBA" id="ARBA00022917"/>
    </source>
</evidence>
<gene>
    <name evidence="5 10" type="primary">prfB</name>
    <name evidence="9" type="ORF">CYR79_07790</name>
    <name evidence="10" type="ORF">N4562_08600</name>
</gene>
<evidence type="ECO:0000256" key="6">
    <source>
        <dbReference type="NCBIfam" id="TIGR00020"/>
    </source>
</evidence>
<dbReference type="Gene3D" id="1.20.58.410">
    <property type="entry name" value="Release factor"/>
    <property type="match status" value="1"/>
</dbReference>
<dbReference type="Proteomes" id="UP000234579">
    <property type="component" value="Unassembled WGS sequence"/>
</dbReference>
<keyword evidence="5" id="KW-0963">Cytoplasm</keyword>
<dbReference type="NCBIfam" id="TIGR00020">
    <property type="entry name" value="prfB"/>
    <property type="match status" value="1"/>
</dbReference>
<evidence type="ECO:0000313" key="10">
    <source>
        <dbReference type="EMBL" id="UXC63098.1"/>
    </source>
</evidence>
<dbReference type="FunFam" id="3.30.160.20:FF:000004">
    <property type="entry name" value="Peptide chain release factor 1"/>
    <property type="match status" value="1"/>
</dbReference>
<organism evidence="9 11">
    <name type="scientific">Ligilactobacillus agilis</name>
    <dbReference type="NCBI Taxonomy" id="1601"/>
    <lineage>
        <taxon>Bacteria</taxon>
        <taxon>Bacillati</taxon>
        <taxon>Bacillota</taxon>
        <taxon>Bacilli</taxon>
        <taxon>Lactobacillales</taxon>
        <taxon>Lactobacillaceae</taxon>
        <taxon>Ligilactobacillus</taxon>
    </lineage>
</organism>
<dbReference type="AlphaFoldDB" id="A0A2I2A9T2"/>
<accession>A0A2I2A9T2</accession>
<dbReference type="PANTHER" id="PTHR43116:SF3">
    <property type="entry name" value="CLASS I PEPTIDE CHAIN RELEASE FACTOR"/>
    <property type="match status" value="1"/>
</dbReference>
<comment type="function">
    <text evidence="1 5">Peptide chain release factor 2 directs the termination of translation in response to the peptide chain termination codons UGA and UAA.</text>
</comment>
<dbReference type="GeneID" id="75137907"/>
<dbReference type="InterPro" id="IPR005139">
    <property type="entry name" value="PCRF"/>
</dbReference>
<evidence type="ECO:0000259" key="8">
    <source>
        <dbReference type="PROSITE" id="PS00745"/>
    </source>
</evidence>
<dbReference type="Proteomes" id="UP001058429">
    <property type="component" value="Chromosome"/>
</dbReference>
<dbReference type="SUPFAM" id="SSF75620">
    <property type="entry name" value="Release factor"/>
    <property type="match status" value="1"/>
</dbReference>
<comment type="similarity">
    <text evidence="2 5">Belongs to the prokaryotic/mitochondrial release factor family.</text>
</comment>
<reference evidence="11" key="1">
    <citation type="submission" date="2017-12" db="EMBL/GenBank/DDBJ databases">
        <authorList>
            <person name="Christensen H."/>
        </authorList>
    </citation>
    <scope>NUCLEOTIDE SEQUENCE [LARGE SCALE GENOMIC DNA]</scope>
    <source>
        <strain evidence="11">268A</strain>
    </source>
</reference>
<comment type="PTM">
    <text evidence="5">Methylated by PrmC. Methylation increases the termination efficiency of RF2.</text>
</comment>
<dbReference type="Pfam" id="PF03462">
    <property type="entry name" value="PCRF"/>
    <property type="match status" value="1"/>
</dbReference>
<keyword evidence="4 5" id="KW-0648">Protein biosynthesis</keyword>
<protein>
    <recommendedName>
        <fullName evidence="5 6">Peptide chain release factor 2</fullName>
        <shortName evidence="5">RF-2</shortName>
    </recommendedName>
</protein>
<dbReference type="SMART" id="SM00937">
    <property type="entry name" value="PCRF"/>
    <property type="match status" value="1"/>
</dbReference>
<dbReference type="EMBL" id="PKGI01000038">
    <property type="protein sequence ID" value="PLA76128.1"/>
    <property type="molecule type" value="Genomic_DNA"/>
</dbReference>
<evidence type="ECO:0000256" key="1">
    <source>
        <dbReference type="ARBA" id="ARBA00002613"/>
    </source>
</evidence>
<evidence type="ECO:0000256" key="7">
    <source>
        <dbReference type="SAM" id="Coils"/>
    </source>
</evidence>
<dbReference type="RefSeq" id="WP_101812090.1">
    <property type="nucleotide sequence ID" value="NZ_BLAN01000017.1"/>
</dbReference>
<evidence type="ECO:0000313" key="11">
    <source>
        <dbReference type="Proteomes" id="UP000234579"/>
    </source>
</evidence>
<dbReference type="HAMAP" id="MF_00094">
    <property type="entry name" value="Rel_fac_2"/>
    <property type="match status" value="1"/>
</dbReference>
<feature type="domain" description="Prokaryotic-type class I peptide chain release factors" evidence="8">
    <location>
        <begin position="245"/>
        <end position="261"/>
    </location>
</feature>
<reference evidence="10" key="3">
    <citation type="submission" date="2022-09" db="EMBL/GenBank/DDBJ databases">
        <title>Complete genome of Ligilactobacillus agilis AM_LB6, isolated from chicken feces.</title>
        <authorList>
            <person name="den Bakker H.C."/>
            <person name="Mann A."/>
        </authorList>
    </citation>
    <scope>NUCLEOTIDE SEQUENCE</scope>
    <source>
        <strain evidence="10">AM_LB6</strain>
    </source>
</reference>
<evidence type="ECO:0000256" key="2">
    <source>
        <dbReference type="ARBA" id="ARBA00010835"/>
    </source>
</evidence>
<reference evidence="9" key="2">
    <citation type="submission" date="2017-12" db="EMBL/GenBank/DDBJ databases">
        <authorList>
            <person name="Hurst M.R.H."/>
        </authorList>
    </citation>
    <scope>NUCLEOTIDE SEQUENCE [LARGE SCALE GENOMIC DNA]</scope>
    <source>
        <strain evidence="9">268A</strain>
    </source>
</reference>